<dbReference type="EMBL" id="NCKW01007898">
    <property type="protein sequence ID" value="POM69276.1"/>
    <property type="molecule type" value="Genomic_DNA"/>
</dbReference>
<protein>
    <recommendedName>
        <fullName evidence="3">PiggyBac transposable element-derived protein 4 C-terminal zinc-ribbon domain-containing protein</fullName>
    </recommendedName>
</protein>
<keyword evidence="2" id="KW-1185">Reference proteome</keyword>
<gene>
    <name evidence="1" type="ORF">PHPALM_14450</name>
</gene>
<dbReference type="OrthoDB" id="121783at2759"/>
<sequence>MLTPLPAQPHQFEQVPSIDTDHELSEFPEWAQVREDFRKRPQHQCKVCSIRKTKAGQHSTTRFYCEACSHGTKRVYLCDRVRPGNYP</sequence>
<dbReference type="Proteomes" id="UP000237271">
    <property type="component" value="Unassembled WGS sequence"/>
</dbReference>
<reference evidence="1 2" key="1">
    <citation type="journal article" date="2017" name="Genome Biol. Evol.">
        <title>Phytophthora megakarya and P. palmivora, closely related causal agents of cacao black pod rot, underwent increases in genome sizes and gene numbers by different mechanisms.</title>
        <authorList>
            <person name="Ali S.S."/>
            <person name="Shao J."/>
            <person name="Lary D.J."/>
            <person name="Kronmiller B."/>
            <person name="Shen D."/>
            <person name="Strem M.D."/>
            <person name="Amoako-Attah I."/>
            <person name="Akrofi A.Y."/>
            <person name="Begoude B.A."/>
            <person name="Ten Hoopen G.M."/>
            <person name="Coulibaly K."/>
            <person name="Kebe B.I."/>
            <person name="Melnick R.L."/>
            <person name="Guiltinan M.J."/>
            <person name="Tyler B.M."/>
            <person name="Meinhardt L.W."/>
            <person name="Bailey B.A."/>
        </authorList>
    </citation>
    <scope>NUCLEOTIDE SEQUENCE [LARGE SCALE GENOMIC DNA]</scope>
    <source>
        <strain evidence="2">sbr112.9</strain>
    </source>
</reference>
<comment type="caution">
    <text evidence="1">The sequence shown here is derived from an EMBL/GenBank/DDBJ whole genome shotgun (WGS) entry which is preliminary data.</text>
</comment>
<organism evidence="1 2">
    <name type="scientific">Phytophthora palmivora</name>
    <dbReference type="NCBI Taxonomy" id="4796"/>
    <lineage>
        <taxon>Eukaryota</taxon>
        <taxon>Sar</taxon>
        <taxon>Stramenopiles</taxon>
        <taxon>Oomycota</taxon>
        <taxon>Peronosporomycetes</taxon>
        <taxon>Peronosporales</taxon>
        <taxon>Peronosporaceae</taxon>
        <taxon>Phytophthora</taxon>
    </lineage>
</organism>
<name>A0A2P4XUT0_9STRA</name>
<proteinExistence type="predicted"/>
<accession>A0A2P4XUT0</accession>
<evidence type="ECO:0008006" key="3">
    <source>
        <dbReference type="Google" id="ProtNLM"/>
    </source>
</evidence>
<evidence type="ECO:0000313" key="2">
    <source>
        <dbReference type="Proteomes" id="UP000237271"/>
    </source>
</evidence>
<dbReference type="AlphaFoldDB" id="A0A2P4XUT0"/>
<evidence type="ECO:0000313" key="1">
    <source>
        <dbReference type="EMBL" id="POM69276.1"/>
    </source>
</evidence>